<name>A0A5K3EF10_MESCO</name>
<dbReference type="WBParaSite" id="MCU_000038-RC">
    <property type="protein sequence ID" value="MCU_000038-RC"/>
    <property type="gene ID" value="MCU_000038"/>
</dbReference>
<protein>
    <submittedName>
        <fullName evidence="2">CDK5RAP3</fullName>
    </submittedName>
</protein>
<sequence>MTESAIPDCAWIGFLGSCLISAHFCFSATNLKTDVNLLLTHQKEASSIYVMLNRNLTLPNSLHVLGICLPVLLLQQDKCGLIRLQHIKRMPIYIWSCTLLVVTGFSGFSHCLFYSGCSRRDLSNVFRQSRFYV</sequence>
<feature type="transmembrane region" description="Helical" evidence="1">
    <location>
        <begin position="94"/>
        <end position="115"/>
    </location>
</feature>
<reference evidence="2" key="1">
    <citation type="submission" date="2019-11" db="UniProtKB">
        <authorList>
            <consortium name="WormBaseParasite"/>
        </authorList>
    </citation>
    <scope>IDENTIFICATION</scope>
</reference>
<evidence type="ECO:0000313" key="2">
    <source>
        <dbReference type="WBParaSite" id="MCU_000038-RC"/>
    </source>
</evidence>
<keyword evidence="1" id="KW-0812">Transmembrane</keyword>
<keyword evidence="1" id="KW-1133">Transmembrane helix</keyword>
<accession>A0A5K3EF10</accession>
<dbReference type="AlphaFoldDB" id="A0A5K3EF10"/>
<evidence type="ECO:0000256" key="1">
    <source>
        <dbReference type="SAM" id="Phobius"/>
    </source>
</evidence>
<keyword evidence="1" id="KW-0472">Membrane</keyword>
<proteinExistence type="predicted"/>
<organism evidence="2">
    <name type="scientific">Mesocestoides corti</name>
    <name type="common">Flatworm</name>
    <dbReference type="NCBI Taxonomy" id="53468"/>
    <lineage>
        <taxon>Eukaryota</taxon>
        <taxon>Metazoa</taxon>
        <taxon>Spiralia</taxon>
        <taxon>Lophotrochozoa</taxon>
        <taxon>Platyhelminthes</taxon>
        <taxon>Cestoda</taxon>
        <taxon>Eucestoda</taxon>
        <taxon>Cyclophyllidea</taxon>
        <taxon>Mesocestoididae</taxon>
        <taxon>Mesocestoides</taxon>
    </lineage>
</organism>